<proteinExistence type="predicted"/>
<feature type="non-terminal residue" evidence="1">
    <location>
        <position position="1"/>
    </location>
</feature>
<dbReference type="Proteomes" id="UP000479000">
    <property type="component" value="Unassembled WGS sequence"/>
</dbReference>
<name>A0A6H5GL27_9HEMI</name>
<reference evidence="1 2" key="1">
    <citation type="submission" date="2020-02" db="EMBL/GenBank/DDBJ databases">
        <authorList>
            <person name="Ferguson B K."/>
        </authorList>
    </citation>
    <scope>NUCLEOTIDE SEQUENCE [LARGE SCALE GENOMIC DNA]</scope>
</reference>
<protein>
    <submittedName>
        <fullName evidence="1">Uncharacterized protein</fullName>
    </submittedName>
</protein>
<sequence length="193" mass="22428">YKYRYSILINIDTALGRYLKYRYQPFDTVPIQNIDTLSTIPIPTPLVLRWIEWTTTISWLSLFRSYSRSSKGHGLNRSAFAVRLSEEGFIFFITKNRNSKMKIAIETLAYVTACSSHDEQWVIMSADRGWGRTASFDELSILLYGAKRNVNTQGWVRTTKLQNRWCPQKQPKYGQIVPHFHVSKYGSYPRTAG</sequence>
<dbReference type="EMBL" id="CADCXU010013914">
    <property type="protein sequence ID" value="CAB0003818.1"/>
    <property type="molecule type" value="Genomic_DNA"/>
</dbReference>
<evidence type="ECO:0000313" key="1">
    <source>
        <dbReference type="EMBL" id="CAB0003818.1"/>
    </source>
</evidence>
<organism evidence="1 2">
    <name type="scientific">Nesidiocoris tenuis</name>
    <dbReference type="NCBI Taxonomy" id="355587"/>
    <lineage>
        <taxon>Eukaryota</taxon>
        <taxon>Metazoa</taxon>
        <taxon>Ecdysozoa</taxon>
        <taxon>Arthropoda</taxon>
        <taxon>Hexapoda</taxon>
        <taxon>Insecta</taxon>
        <taxon>Pterygota</taxon>
        <taxon>Neoptera</taxon>
        <taxon>Paraneoptera</taxon>
        <taxon>Hemiptera</taxon>
        <taxon>Heteroptera</taxon>
        <taxon>Panheteroptera</taxon>
        <taxon>Cimicomorpha</taxon>
        <taxon>Miridae</taxon>
        <taxon>Dicyphina</taxon>
        <taxon>Nesidiocoris</taxon>
    </lineage>
</organism>
<accession>A0A6H5GL27</accession>
<gene>
    <name evidence="1" type="ORF">NTEN_LOCUS9295</name>
</gene>
<evidence type="ECO:0000313" key="2">
    <source>
        <dbReference type="Proteomes" id="UP000479000"/>
    </source>
</evidence>
<keyword evidence="2" id="KW-1185">Reference proteome</keyword>
<dbReference type="AlphaFoldDB" id="A0A6H5GL27"/>